<organism evidence="2 3">
    <name type="scientific">Pelagomonas calceolata</name>
    <dbReference type="NCBI Taxonomy" id="35677"/>
    <lineage>
        <taxon>Eukaryota</taxon>
        <taxon>Sar</taxon>
        <taxon>Stramenopiles</taxon>
        <taxon>Ochrophyta</taxon>
        <taxon>Pelagophyceae</taxon>
        <taxon>Pelagomonadales</taxon>
        <taxon>Pelagomonadaceae</taxon>
        <taxon>Pelagomonas</taxon>
    </lineage>
</organism>
<proteinExistence type="predicted"/>
<dbReference type="Proteomes" id="UP000789595">
    <property type="component" value="Unassembled WGS sequence"/>
</dbReference>
<keyword evidence="1" id="KW-0732">Signal</keyword>
<protein>
    <submittedName>
        <fullName evidence="2">Uncharacterized protein</fullName>
    </submittedName>
</protein>
<evidence type="ECO:0000256" key="1">
    <source>
        <dbReference type="SAM" id="SignalP"/>
    </source>
</evidence>
<feature type="chain" id="PRO_5035307525" evidence="1">
    <location>
        <begin position="18"/>
        <end position="148"/>
    </location>
</feature>
<dbReference type="EMBL" id="CAKKNE010000006">
    <property type="protein sequence ID" value="CAH0378639.1"/>
    <property type="molecule type" value="Genomic_DNA"/>
</dbReference>
<evidence type="ECO:0000313" key="2">
    <source>
        <dbReference type="EMBL" id="CAH0378639.1"/>
    </source>
</evidence>
<comment type="caution">
    <text evidence="2">The sequence shown here is derived from an EMBL/GenBank/DDBJ whole genome shotgun (WGS) entry which is preliminary data.</text>
</comment>
<dbReference type="AlphaFoldDB" id="A0A8J2SZI5"/>
<keyword evidence="3" id="KW-1185">Reference proteome</keyword>
<accession>A0A8J2SZI5</accession>
<gene>
    <name evidence="2" type="ORF">PECAL_6P02340</name>
</gene>
<feature type="signal peptide" evidence="1">
    <location>
        <begin position="1"/>
        <end position="17"/>
    </location>
</feature>
<name>A0A8J2SZI5_9STRA</name>
<evidence type="ECO:0000313" key="3">
    <source>
        <dbReference type="Proteomes" id="UP000789595"/>
    </source>
</evidence>
<reference evidence="2" key="1">
    <citation type="submission" date="2021-11" db="EMBL/GenBank/DDBJ databases">
        <authorList>
            <consortium name="Genoscope - CEA"/>
            <person name="William W."/>
        </authorList>
    </citation>
    <scope>NUCLEOTIDE SEQUENCE</scope>
</reference>
<sequence>MPLILLSDAALLARLQGLSFQQSKDAWLTANQKPLVATAIEAIEAAMLKVPIKKRRSVWYHWWRTYVDRKHKTGVPAPSRDNTFLDETTMRLWRAKDYEGLYKHFRENCEAVLDVGYPDAEIKKGSRKNLKNLRKVKKDQRKIVSALS</sequence>